<proteinExistence type="predicted"/>
<keyword evidence="2" id="KW-1185">Reference proteome</keyword>
<dbReference type="EMBL" id="CADEAL010004498">
    <property type="protein sequence ID" value="CAB1460877.1"/>
    <property type="molecule type" value="Genomic_DNA"/>
</dbReference>
<sequence>MRRKHRENTAESQLALSLNKAAAETQLRHFASLRLGRGALVRGQRGAAGGGSILGPAEEKRFPIAEEATLSSNE</sequence>
<name>A0A9N7ZF10_PLEPL</name>
<accession>A0A9N7ZF10</accession>
<comment type="caution">
    <text evidence="1">The sequence shown here is derived from an EMBL/GenBank/DDBJ whole genome shotgun (WGS) entry which is preliminary data.</text>
</comment>
<evidence type="ECO:0000313" key="1">
    <source>
        <dbReference type="EMBL" id="CAB1460877.1"/>
    </source>
</evidence>
<protein>
    <submittedName>
        <fullName evidence="1">Uncharacterized protein</fullName>
    </submittedName>
</protein>
<evidence type="ECO:0000313" key="2">
    <source>
        <dbReference type="Proteomes" id="UP001153269"/>
    </source>
</evidence>
<dbReference type="AlphaFoldDB" id="A0A9N7ZF10"/>
<reference evidence="1" key="1">
    <citation type="submission" date="2020-03" db="EMBL/GenBank/DDBJ databases">
        <authorList>
            <person name="Weist P."/>
        </authorList>
    </citation>
    <scope>NUCLEOTIDE SEQUENCE</scope>
</reference>
<organism evidence="1 2">
    <name type="scientific">Pleuronectes platessa</name>
    <name type="common">European plaice</name>
    <dbReference type="NCBI Taxonomy" id="8262"/>
    <lineage>
        <taxon>Eukaryota</taxon>
        <taxon>Metazoa</taxon>
        <taxon>Chordata</taxon>
        <taxon>Craniata</taxon>
        <taxon>Vertebrata</taxon>
        <taxon>Euteleostomi</taxon>
        <taxon>Actinopterygii</taxon>
        <taxon>Neopterygii</taxon>
        <taxon>Teleostei</taxon>
        <taxon>Neoteleostei</taxon>
        <taxon>Acanthomorphata</taxon>
        <taxon>Carangaria</taxon>
        <taxon>Pleuronectiformes</taxon>
        <taxon>Pleuronectoidei</taxon>
        <taxon>Pleuronectidae</taxon>
        <taxon>Pleuronectes</taxon>
    </lineage>
</organism>
<dbReference type="Proteomes" id="UP001153269">
    <property type="component" value="Unassembled WGS sequence"/>
</dbReference>
<gene>
    <name evidence="1" type="ORF">PLEPLA_LOCUS48750</name>
</gene>